<dbReference type="AlphaFoldDB" id="A0AAD5T1N3"/>
<keyword evidence="2" id="KW-1185">Reference proteome</keyword>
<reference evidence="1" key="1">
    <citation type="submission" date="2020-05" db="EMBL/GenBank/DDBJ databases">
        <title>Phylogenomic resolution of chytrid fungi.</title>
        <authorList>
            <person name="Stajich J.E."/>
            <person name="Amses K."/>
            <person name="Simmons R."/>
            <person name="Seto K."/>
            <person name="Myers J."/>
            <person name="Bonds A."/>
            <person name="Quandt C.A."/>
            <person name="Barry K."/>
            <person name="Liu P."/>
            <person name="Grigoriev I."/>
            <person name="Longcore J.E."/>
            <person name="James T.Y."/>
        </authorList>
    </citation>
    <scope>NUCLEOTIDE SEQUENCE</scope>
    <source>
        <strain evidence="1">JEL0513</strain>
    </source>
</reference>
<evidence type="ECO:0000313" key="2">
    <source>
        <dbReference type="Proteomes" id="UP001211907"/>
    </source>
</evidence>
<sequence length="426" mass="48098">MKSSGSRVAIVATIAGLLVVIIIVESCLLSGYSLTGILRPPPLNADMFFDPCDPYALLERAAKLGKNFGRRGKVSENGIFHVSKSLIDNTCKTAPKSFSDNLALLKSQVSSLPAYLQNKMILLIGDSFERRLIEQICKHSNGTITKAMLNGAVYPEYTVGGGDPHACVIRKEAKVLVLISIFNFGVRVEQNPPFGKGDHWLAEFSPFEVRKRVNWIPYFLLAIANHTFPELCYDHICPPSTSHTNLDRVQVWNSSQPFWFPAPDMVVAQSGIWDLKQRNLKFVSKRTPKLFADSWGLLLKSELLDPLKEVLRFSGENYVPSSNVDANTSTSAIIPHPRRRWFARTLPFSLNTQFPAHYLAKMNDILRKDILFNRDAFGSTDYGLLDWEALVEFNRNWVIGDGFHPNERSNEAYWQYLLSRMELLGN</sequence>
<accession>A0AAD5T1N3</accession>
<organism evidence="1 2">
    <name type="scientific">Physocladia obscura</name>
    <dbReference type="NCBI Taxonomy" id="109957"/>
    <lineage>
        <taxon>Eukaryota</taxon>
        <taxon>Fungi</taxon>
        <taxon>Fungi incertae sedis</taxon>
        <taxon>Chytridiomycota</taxon>
        <taxon>Chytridiomycota incertae sedis</taxon>
        <taxon>Chytridiomycetes</taxon>
        <taxon>Chytridiales</taxon>
        <taxon>Chytriomycetaceae</taxon>
        <taxon>Physocladia</taxon>
    </lineage>
</organism>
<dbReference type="EMBL" id="JADGJH010000774">
    <property type="protein sequence ID" value="KAJ3122895.1"/>
    <property type="molecule type" value="Genomic_DNA"/>
</dbReference>
<evidence type="ECO:0000313" key="1">
    <source>
        <dbReference type="EMBL" id="KAJ3122895.1"/>
    </source>
</evidence>
<comment type="caution">
    <text evidence="1">The sequence shown here is derived from an EMBL/GenBank/DDBJ whole genome shotgun (WGS) entry which is preliminary data.</text>
</comment>
<name>A0AAD5T1N3_9FUNG</name>
<protein>
    <submittedName>
        <fullName evidence="1">Uncharacterized protein</fullName>
    </submittedName>
</protein>
<dbReference type="Proteomes" id="UP001211907">
    <property type="component" value="Unassembled WGS sequence"/>
</dbReference>
<gene>
    <name evidence="1" type="ORF">HK100_011798</name>
</gene>
<proteinExistence type="predicted"/>